<gene>
    <name evidence="1" type="ORF">IRJ41_024874</name>
</gene>
<comment type="caution">
    <text evidence="1">The sequence shown here is derived from an EMBL/GenBank/DDBJ whole genome shotgun (WGS) entry which is preliminary data.</text>
</comment>
<accession>A0A9W7WY40</accession>
<feature type="non-terminal residue" evidence="1">
    <location>
        <position position="199"/>
    </location>
</feature>
<evidence type="ECO:0000313" key="2">
    <source>
        <dbReference type="Proteomes" id="UP001059041"/>
    </source>
</evidence>
<name>A0A9W7WY40_TRIRA</name>
<reference evidence="1" key="1">
    <citation type="submission" date="2021-02" db="EMBL/GenBank/DDBJ databases">
        <title>Comparative genomics reveals that relaxation of natural selection precedes convergent phenotypic evolution of cavefish.</title>
        <authorList>
            <person name="Peng Z."/>
        </authorList>
    </citation>
    <scope>NUCLEOTIDE SEQUENCE</scope>
    <source>
        <tissue evidence="1">Muscle</tissue>
    </source>
</reference>
<organism evidence="1 2">
    <name type="scientific">Triplophysa rosa</name>
    <name type="common">Cave loach</name>
    <dbReference type="NCBI Taxonomy" id="992332"/>
    <lineage>
        <taxon>Eukaryota</taxon>
        <taxon>Metazoa</taxon>
        <taxon>Chordata</taxon>
        <taxon>Craniata</taxon>
        <taxon>Vertebrata</taxon>
        <taxon>Euteleostomi</taxon>
        <taxon>Actinopterygii</taxon>
        <taxon>Neopterygii</taxon>
        <taxon>Teleostei</taxon>
        <taxon>Ostariophysi</taxon>
        <taxon>Cypriniformes</taxon>
        <taxon>Nemacheilidae</taxon>
        <taxon>Triplophysa</taxon>
    </lineage>
</organism>
<keyword evidence="2" id="KW-1185">Reference proteome</keyword>
<proteinExistence type="predicted"/>
<protein>
    <submittedName>
        <fullName evidence="1">Uncharacterized protein</fullName>
    </submittedName>
</protein>
<dbReference type="Proteomes" id="UP001059041">
    <property type="component" value="Linkage Group LG5"/>
</dbReference>
<sequence>MHVKAWRLQRRIIMMIVFAQRVCPNADSRRQSHLISTRRSQNFILLSHLFNCHQFAVQTSTQSLRKLLRPCFLRTRAPIREESKNAGIERHGLRRKTRDDVDSRVKNENQRLSGMCEQLFGIQRPGQSPALIWIHFKYCADASAFEHSDCKLQQLNKHDFPVNRGNTAGAFPEHAVNFVIGVTQVESSRLDQAVKSDDS</sequence>
<dbReference type="AlphaFoldDB" id="A0A9W7WY40"/>
<evidence type="ECO:0000313" key="1">
    <source>
        <dbReference type="EMBL" id="KAI7810339.1"/>
    </source>
</evidence>
<dbReference type="EMBL" id="JAFHDT010000005">
    <property type="protein sequence ID" value="KAI7810339.1"/>
    <property type="molecule type" value="Genomic_DNA"/>
</dbReference>